<accession>A0A381SFB5</accession>
<evidence type="ECO:0000313" key="3">
    <source>
        <dbReference type="EMBL" id="SVA02011.1"/>
    </source>
</evidence>
<keyword evidence="1" id="KW-0472">Membrane</keyword>
<evidence type="ECO:0000259" key="2">
    <source>
        <dbReference type="PROSITE" id="PS50206"/>
    </source>
</evidence>
<sequence>MRLIRPVHQVLALIICSFLIGLGSNLFRNRPLPLLANHLELAEPGDDIVSILADPTIREIDLKMAKDLFMSGKLFVDARAIEYFKQGHIPGSVANDDIDALASDIESRIGQNVAFIIYCSDDDCGSSEDLAYELQDLGFMNILVFKGGWKDWSEAELPLETSE</sequence>
<proteinExistence type="predicted"/>
<dbReference type="Gene3D" id="3.40.250.10">
    <property type="entry name" value="Rhodanese-like domain"/>
    <property type="match status" value="1"/>
</dbReference>
<name>A0A381SFB5_9ZZZZ</name>
<keyword evidence="1" id="KW-0812">Transmembrane</keyword>
<organism evidence="3">
    <name type="scientific">marine metagenome</name>
    <dbReference type="NCBI Taxonomy" id="408172"/>
    <lineage>
        <taxon>unclassified sequences</taxon>
        <taxon>metagenomes</taxon>
        <taxon>ecological metagenomes</taxon>
    </lineage>
</organism>
<dbReference type="AlphaFoldDB" id="A0A381SFB5"/>
<dbReference type="SUPFAM" id="SSF52821">
    <property type="entry name" value="Rhodanese/Cell cycle control phosphatase"/>
    <property type="match status" value="1"/>
</dbReference>
<protein>
    <recommendedName>
        <fullName evidence="2">Rhodanese domain-containing protein</fullName>
    </recommendedName>
</protein>
<reference evidence="3" key="1">
    <citation type="submission" date="2018-05" db="EMBL/GenBank/DDBJ databases">
        <authorList>
            <person name="Lanie J.A."/>
            <person name="Ng W.-L."/>
            <person name="Kazmierczak K.M."/>
            <person name="Andrzejewski T.M."/>
            <person name="Davidsen T.M."/>
            <person name="Wayne K.J."/>
            <person name="Tettelin H."/>
            <person name="Glass J.I."/>
            <person name="Rusch D."/>
            <person name="Podicherti R."/>
            <person name="Tsui H.-C.T."/>
            <person name="Winkler M.E."/>
        </authorList>
    </citation>
    <scope>NUCLEOTIDE SEQUENCE</scope>
</reference>
<keyword evidence="1" id="KW-1133">Transmembrane helix</keyword>
<dbReference type="EMBL" id="UINC01002961">
    <property type="protein sequence ID" value="SVA02011.1"/>
    <property type="molecule type" value="Genomic_DNA"/>
</dbReference>
<dbReference type="InterPro" id="IPR001763">
    <property type="entry name" value="Rhodanese-like_dom"/>
</dbReference>
<dbReference type="Pfam" id="PF00581">
    <property type="entry name" value="Rhodanese"/>
    <property type="match status" value="1"/>
</dbReference>
<dbReference type="SMART" id="SM00450">
    <property type="entry name" value="RHOD"/>
    <property type="match status" value="1"/>
</dbReference>
<dbReference type="CDD" id="cd00158">
    <property type="entry name" value="RHOD"/>
    <property type="match status" value="1"/>
</dbReference>
<feature type="transmembrane region" description="Helical" evidence="1">
    <location>
        <begin position="6"/>
        <end position="27"/>
    </location>
</feature>
<dbReference type="PROSITE" id="PS50206">
    <property type="entry name" value="RHODANESE_3"/>
    <property type="match status" value="1"/>
</dbReference>
<dbReference type="InterPro" id="IPR036873">
    <property type="entry name" value="Rhodanese-like_dom_sf"/>
</dbReference>
<gene>
    <name evidence="3" type="ORF">METZ01_LOCUS54865</name>
</gene>
<feature type="domain" description="Rhodanese" evidence="2">
    <location>
        <begin position="69"/>
        <end position="161"/>
    </location>
</feature>
<evidence type="ECO:0000256" key="1">
    <source>
        <dbReference type="SAM" id="Phobius"/>
    </source>
</evidence>